<organism evidence="2 3">
    <name type="scientific">Streptomyces phage Warpy</name>
    <dbReference type="NCBI Taxonomy" id="2015805"/>
    <lineage>
        <taxon>Viruses</taxon>
        <taxon>Duplodnaviria</taxon>
        <taxon>Heunggongvirae</taxon>
        <taxon>Uroviricota</taxon>
        <taxon>Caudoviricetes</taxon>
        <taxon>Stanwilliamsviridae</taxon>
        <taxon>Boydwoodruffvirinae</taxon>
        <taxon>Samistivirus</taxon>
        <taxon>Samistivirus jay2jay</taxon>
    </lineage>
</organism>
<sequence>MPRYEVKGTIPFGDSTEVVDDVFEAKNKLEANRKFNTRVQEISRQTGRRTTGKPTVTITLMS</sequence>
<proteinExistence type="predicted"/>
<gene>
    <name evidence="2" type="ORF">SEA_WARPY_125</name>
</gene>
<feature type="compositionally biased region" description="Polar residues" evidence="1">
    <location>
        <begin position="52"/>
        <end position="62"/>
    </location>
</feature>
<accession>A0A221SB22</accession>
<feature type="region of interest" description="Disordered" evidence="1">
    <location>
        <begin position="41"/>
        <end position="62"/>
    </location>
</feature>
<reference evidence="3" key="1">
    <citation type="submission" date="2017-06" db="EMBL/GenBank/DDBJ databases">
        <authorList>
            <person name="Kim H.J."/>
            <person name="Triplett B.A."/>
        </authorList>
    </citation>
    <scope>NUCLEOTIDE SEQUENCE [LARGE SCALE GENOMIC DNA]</scope>
</reference>
<evidence type="ECO:0000313" key="2">
    <source>
        <dbReference type="EMBL" id="ASN73190.1"/>
    </source>
</evidence>
<protein>
    <submittedName>
        <fullName evidence="2">Uncharacterized protein</fullName>
    </submittedName>
</protein>
<evidence type="ECO:0000313" key="3">
    <source>
        <dbReference type="Proteomes" id="UP000225633"/>
    </source>
</evidence>
<evidence type="ECO:0000256" key="1">
    <source>
        <dbReference type="SAM" id="MobiDB-lite"/>
    </source>
</evidence>
<dbReference type="EMBL" id="MF358541">
    <property type="protein sequence ID" value="ASN73190.1"/>
    <property type="molecule type" value="Genomic_DNA"/>
</dbReference>
<dbReference type="Proteomes" id="UP000225633">
    <property type="component" value="Segment"/>
</dbReference>
<name>A0A221SB22_9CAUD</name>